<sequence length="257" mass="29211">MTEDIVADAFTAAGYTNFKRQVEVVYDGDVPIKAHLDFVFFSKAKKTLSVLEVKSPGKTPDTPYSSWEEQLYLQMGLLAKKYPDYTVDKGAILCLNLAYGEVAFFNGYTPDENIFSGLMDRARKLWSDYQGMKREEDIELATEPSPLCGFCNYISTCPRFEAEEVPELAELVGILDELQARQKELAKEIEYHKKGLLTIVSKRGPIKAGGCFLREVSRNRKVFNMDRLEAFLSENGCSPDEFKVNRPYSFLEMKKVV</sequence>
<name>A0A915XL78_9BACT</name>
<reference evidence="1" key="1">
    <citation type="submission" date="2020-12" db="EMBL/GenBank/DDBJ databases">
        <title>Desulfobium dissulfuricans gen. nov., sp. nov., a novel mesophilic, sulfate-reducing bacterium isolated from a deep-sea hydrothermal vent.</title>
        <authorList>
            <person name="Hashimoto Y."/>
            <person name="Tame A."/>
            <person name="Sawayama S."/>
            <person name="Miyazaki J."/>
            <person name="Takai K."/>
            <person name="Nakagawa S."/>
        </authorList>
    </citation>
    <scope>NUCLEOTIDE SEQUENCE</scope>
    <source>
        <strain evidence="1">GF1</strain>
    </source>
</reference>
<evidence type="ECO:0000313" key="1">
    <source>
        <dbReference type="EMBL" id="BCO09311.1"/>
    </source>
</evidence>
<protein>
    <recommendedName>
        <fullName evidence="3">DUF83 domain-containing protein</fullName>
    </recommendedName>
</protein>
<dbReference type="Gene3D" id="3.90.320.10">
    <property type="match status" value="1"/>
</dbReference>
<gene>
    <name evidence="1" type="ORF">GF1_16870</name>
</gene>
<dbReference type="EMBL" id="AP024233">
    <property type="protein sequence ID" value="BCO09311.1"/>
    <property type="molecule type" value="Genomic_DNA"/>
</dbReference>
<dbReference type="KEGG" id="ddu:GF1_16870"/>
<proteinExistence type="predicted"/>
<evidence type="ECO:0000313" key="2">
    <source>
        <dbReference type="Proteomes" id="UP001063350"/>
    </source>
</evidence>
<keyword evidence="2" id="KW-1185">Reference proteome</keyword>
<organism evidence="1 2">
    <name type="scientific">Desulfolithobacter dissulfuricans</name>
    <dbReference type="NCBI Taxonomy" id="2795293"/>
    <lineage>
        <taxon>Bacteria</taxon>
        <taxon>Pseudomonadati</taxon>
        <taxon>Thermodesulfobacteriota</taxon>
        <taxon>Desulfobulbia</taxon>
        <taxon>Desulfobulbales</taxon>
        <taxon>Desulfobulbaceae</taxon>
        <taxon>Desulfolithobacter</taxon>
    </lineage>
</organism>
<evidence type="ECO:0008006" key="3">
    <source>
        <dbReference type="Google" id="ProtNLM"/>
    </source>
</evidence>
<dbReference type="InterPro" id="IPR011604">
    <property type="entry name" value="PDDEXK-like_dom_sf"/>
</dbReference>
<accession>A0A915XL78</accession>
<dbReference type="Proteomes" id="UP001063350">
    <property type="component" value="Chromosome"/>
</dbReference>
<dbReference type="AlphaFoldDB" id="A0A915XL78"/>